<sequence length="234" mass="26916">MSTITRRLLSSSSIIRSTALENTLPLDPSSPVHAKHLPRVLQRCIAKRINAIEQSTEDGSIPSTIHIHNPFLVQRTNRRSSESELTGEARYNWKKPAISNRRQKQLLQLHPSIDLPISAKSNRTSFASALGSESEELLEIEGISRPVRWNEKTTINWTGQLKPKKHQQKDVNEATTKSLYSGRKLMFKGHKDERNRAQKLADRQTRLDGMEKRIKDWRQGRNDEKIRNRPSLPF</sequence>
<evidence type="ECO:0000256" key="1">
    <source>
        <dbReference type="SAM" id="MobiDB-lite"/>
    </source>
</evidence>
<proteinExistence type="predicted"/>
<keyword evidence="4" id="KW-1185">Reference proteome</keyword>
<feature type="domain" description="Large ribosomal subunit protein mL59" evidence="2">
    <location>
        <begin position="41"/>
        <end position="219"/>
    </location>
</feature>
<dbReference type="AlphaFoldDB" id="A0A1B9IL36"/>
<dbReference type="Proteomes" id="UP000092583">
    <property type="component" value="Unassembled WGS sequence"/>
</dbReference>
<evidence type="ECO:0000313" key="4">
    <source>
        <dbReference type="Proteomes" id="UP000092583"/>
    </source>
</evidence>
<dbReference type="STRING" id="1331196.A0A1B9IL36"/>
<dbReference type="Pfam" id="PF18126">
    <property type="entry name" value="Mitoc_mL59"/>
    <property type="match status" value="1"/>
</dbReference>
<dbReference type="PANTHER" id="PTHR28041:SF1">
    <property type="entry name" value="LARGE RIBOSOMAL SUBUNIT PROTEIN ML59"/>
    <property type="match status" value="1"/>
</dbReference>
<evidence type="ECO:0000313" key="3">
    <source>
        <dbReference type="EMBL" id="OCF56346.1"/>
    </source>
</evidence>
<dbReference type="PANTHER" id="PTHR28041">
    <property type="entry name" value="54S RIBOSOMAL PROTEIN L25, MITOCHONDRIAL"/>
    <property type="match status" value="1"/>
</dbReference>
<accession>A0A1B9IL36</accession>
<evidence type="ECO:0000259" key="2">
    <source>
        <dbReference type="Pfam" id="PF18126"/>
    </source>
</evidence>
<name>A0A1B9IL36_9TREE</name>
<reference evidence="3 4" key="1">
    <citation type="submission" date="2013-07" db="EMBL/GenBank/DDBJ databases">
        <title>The Genome Sequence of Kwoniella mangroviensis CBS10435.</title>
        <authorList>
            <consortium name="The Broad Institute Genome Sequencing Platform"/>
            <person name="Cuomo C."/>
            <person name="Litvintseva A."/>
            <person name="Chen Y."/>
            <person name="Heitman J."/>
            <person name="Sun S."/>
            <person name="Springer D."/>
            <person name="Dromer F."/>
            <person name="Young S.K."/>
            <person name="Zeng Q."/>
            <person name="Gargeya S."/>
            <person name="Fitzgerald M."/>
            <person name="Abouelleil A."/>
            <person name="Alvarado L."/>
            <person name="Berlin A.M."/>
            <person name="Chapman S.B."/>
            <person name="Dewar J."/>
            <person name="Goldberg J."/>
            <person name="Griggs A."/>
            <person name="Gujja S."/>
            <person name="Hansen M."/>
            <person name="Howarth C."/>
            <person name="Imamovic A."/>
            <person name="Larimer J."/>
            <person name="McCowan C."/>
            <person name="Murphy C."/>
            <person name="Pearson M."/>
            <person name="Priest M."/>
            <person name="Roberts A."/>
            <person name="Saif S."/>
            <person name="Shea T."/>
            <person name="Sykes S."/>
            <person name="Wortman J."/>
            <person name="Nusbaum C."/>
            <person name="Birren B."/>
        </authorList>
    </citation>
    <scope>NUCLEOTIDE SEQUENCE [LARGE SCALE GENOMIC DNA]</scope>
    <source>
        <strain evidence="3 4">CBS 10435</strain>
    </source>
</reference>
<dbReference type="GO" id="GO:0003735">
    <property type="term" value="F:structural constituent of ribosome"/>
    <property type="evidence" value="ECO:0007669"/>
    <property type="project" value="InterPro"/>
</dbReference>
<organism evidence="3 4">
    <name type="scientific">Kwoniella mangroviensis CBS 10435</name>
    <dbReference type="NCBI Taxonomy" id="1331196"/>
    <lineage>
        <taxon>Eukaryota</taxon>
        <taxon>Fungi</taxon>
        <taxon>Dikarya</taxon>
        <taxon>Basidiomycota</taxon>
        <taxon>Agaricomycotina</taxon>
        <taxon>Tremellomycetes</taxon>
        <taxon>Tremellales</taxon>
        <taxon>Cryptococcaceae</taxon>
        <taxon>Kwoniella</taxon>
    </lineage>
</organism>
<reference evidence="4" key="2">
    <citation type="submission" date="2013-12" db="EMBL/GenBank/DDBJ databases">
        <title>Evolution of pathogenesis and genome organization in the Tremellales.</title>
        <authorList>
            <person name="Cuomo C."/>
            <person name="Litvintseva A."/>
            <person name="Heitman J."/>
            <person name="Chen Y."/>
            <person name="Sun S."/>
            <person name="Springer D."/>
            <person name="Dromer F."/>
            <person name="Young S."/>
            <person name="Zeng Q."/>
            <person name="Chapman S."/>
            <person name="Gujja S."/>
            <person name="Saif S."/>
            <person name="Birren B."/>
        </authorList>
    </citation>
    <scope>NUCLEOTIDE SEQUENCE [LARGE SCALE GENOMIC DNA]</scope>
    <source>
        <strain evidence="4">CBS 10435</strain>
    </source>
</reference>
<dbReference type="EMBL" id="KV700091">
    <property type="protein sequence ID" value="OCF56346.1"/>
    <property type="molecule type" value="Genomic_DNA"/>
</dbReference>
<dbReference type="OrthoDB" id="18529at2759"/>
<dbReference type="InterPro" id="IPR040922">
    <property type="entry name" value="Ribosomal_mL59_dom"/>
</dbReference>
<protein>
    <recommendedName>
        <fullName evidence="2">Large ribosomal subunit protein mL59 domain-containing protein</fullName>
    </recommendedName>
</protein>
<gene>
    <name evidence="3" type="ORF">L486_06288</name>
</gene>
<feature type="compositionally biased region" description="Basic and acidic residues" evidence="1">
    <location>
        <begin position="189"/>
        <end position="227"/>
    </location>
</feature>
<dbReference type="GO" id="GO:0005762">
    <property type="term" value="C:mitochondrial large ribosomal subunit"/>
    <property type="evidence" value="ECO:0007669"/>
    <property type="project" value="InterPro"/>
</dbReference>
<dbReference type="InterPro" id="IPR037507">
    <property type="entry name" value="Ribosomal_mL59"/>
</dbReference>
<feature type="region of interest" description="Disordered" evidence="1">
    <location>
        <begin position="186"/>
        <end position="234"/>
    </location>
</feature>